<proteinExistence type="predicted"/>
<protein>
    <submittedName>
        <fullName evidence="2">RES family NAD+ phosphorylase</fullName>
    </submittedName>
</protein>
<reference evidence="2" key="1">
    <citation type="submission" date="2020-10" db="EMBL/GenBank/DDBJ databases">
        <title>Connecting structure to function with the recovery of over 1000 high-quality activated sludge metagenome-assembled genomes encoding full-length rRNA genes using long-read sequencing.</title>
        <authorList>
            <person name="Singleton C.M."/>
            <person name="Petriglieri F."/>
            <person name="Kristensen J.M."/>
            <person name="Kirkegaard R.H."/>
            <person name="Michaelsen T.Y."/>
            <person name="Andersen M.H."/>
            <person name="Karst S.M."/>
            <person name="Dueholm M.S."/>
            <person name="Nielsen P.H."/>
            <person name="Albertsen M."/>
        </authorList>
    </citation>
    <scope>NUCLEOTIDE SEQUENCE</scope>
    <source>
        <strain evidence="2">Bjer_18-Q3-R1-45_BAT3C.347</strain>
    </source>
</reference>
<evidence type="ECO:0000313" key="3">
    <source>
        <dbReference type="Proteomes" id="UP000807785"/>
    </source>
</evidence>
<comment type="caution">
    <text evidence="2">The sequence shown here is derived from an EMBL/GenBank/DDBJ whole genome shotgun (WGS) entry which is preliminary data.</text>
</comment>
<dbReference type="Pfam" id="PF08808">
    <property type="entry name" value="RES"/>
    <property type="match status" value="1"/>
</dbReference>
<dbReference type="SMART" id="SM00953">
    <property type="entry name" value="RES"/>
    <property type="match status" value="1"/>
</dbReference>
<evidence type="ECO:0000313" key="2">
    <source>
        <dbReference type="EMBL" id="MBK6971758.1"/>
    </source>
</evidence>
<name>A0A9D7DVV6_9PROT</name>
<dbReference type="EMBL" id="JADJEV010000001">
    <property type="protein sequence ID" value="MBK6971758.1"/>
    <property type="molecule type" value="Genomic_DNA"/>
</dbReference>
<gene>
    <name evidence="2" type="ORF">IPH26_01940</name>
</gene>
<evidence type="ECO:0000259" key="1">
    <source>
        <dbReference type="SMART" id="SM00953"/>
    </source>
</evidence>
<organism evidence="2 3">
    <name type="scientific">Candidatus Methylophosphatis roskildensis</name>
    <dbReference type="NCBI Taxonomy" id="2899263"/>
    <lineage>
        <taxon>Bacteria</taxon>
        <taxon>Pseudomonadati</taxon>
        <taxon>Pseudomonadota</taxon>
        <taxon>Betaproteobacteria</taxon>
        <taxon>Nitrosomonadales</taxon>
        <taxon>Sterolibacteriaceae</taxon>
        <taxon>Candidatus Methylophosphatis</taxon>
    </lineage>
</organism>
<sequence>MRVWRIATDTPDYSSDDLSGAGAKITGGRWNRPGLPILYCADVPSLACLETLVHLGTSGLPLNRYLVAIDVPDPLWRVREIRTPASLPVAWDARPAATSSLDFGDAWLKSRRTAVLAVPSVIVPEDSVILVNPSHSDAPGVTSSTIRRWLYDPRLR</sequence>
<feature type="domain" description="RES" evidence="1">
    <location>
        <begin position="17"/>
        <end position="145"/>
    </location>
</feature>
<dbReference type="Proteomes" id="UP000807785">
    <property type="component" value="Unassembled WGS sequence"/>
</dbReference>
<dbReference type="AlphaFoldDB" id="A0A9D7DVV6"/>
<dbReference type="InterPro" id="IPR014914">
    <property type="entry name" value="RES_dom"/>
</dbReference>
<accession>A0A9D7DVV6</accession>